<gene>
    <name evidence="2" type="ORF">RND81_11G027000</name>
</gene>
<accession>A0AAW1HGB4</accession>
<dbReference type="Proteomes" id="UP001443914">
    <property type="component" value="Unassembled WGS sequence"/>
</dbReference>
<dbReference type="SUPFAM" id="SSF144232">
    <property type="entry name" value="HIT/MYND zinc finger-like"/>
    <property type="match status" value="1"/>
</dbReference>
<dbReference type="InterPro" id="IPR046824">
    <property type="entry name" value="Mss51-like_C"/>
</dbReference>
<comment type="caution">
    <text evidence="2">The sequence shown here is derived from an EMBL/GenBank/DDBJ whole genome shotgun (WGS) entry which is preliminary data.</text>
</comment>
<evidence type="ECO:0000259" key="1">
    <source>
        <dbReference type="Pfam" id="PF20179"/>
    </source>
</evidence>
<proteinExistence type="predicted"/>
<dbReference type="Pfam" id="PF20179">
    <property type="entry name" value="MSS51_C"/>
    <property type="match status" value="1"/>
</dbReference>
<feature type="domain" description="Mitochondrial splicing suppressor 51-like C-terminal" evidence="1">
    <location>
        <begin position="162"/>
        <end position="351"/>
    </location>
</feature>
<keyword evidence="3" id="KW-1185">Reference proteome</keyword>
<name>A0AAW1HGB4_SAPOF</name>
<protein>
    <recommendedName>
        <fullName evidence="1">Mitochondrial splicing suppressor 51-like C-terminal domain-containing protein</fullName>
    </recommendedName>
</protein>
<reference evidence="2" key="1">
    <citation type="submission" date="2024-03" db="EMBL/GenBank/DDBJ databases">
        <title>WGS assembly of Saponaria officinalis var. Norfolk2.</title>
        <authorList>
            <person name="Jenkins J."/>
            <person name="Shu S."/>
            <person name="Grimwood J."/>
            <person name="Barry K."/>
            <person name="Goodstein D."/>
            <person name="Schmutz J."/>
            <person name="Leebens-Mack J."/>
            <person name="Osbourn A."/>
        </authorList>
    </citation>
    <scope>NUCLEOTIDE SEQUENCE [LARGE SCALE GENOMIC DNA]</scope>
    <source>
        <strain evidence="2">JIC</strain>
    </source>
</reference>
<dbReference type="AlphaFoldDB" id="A0AAW1HGB4"/>
<dbReference type="PANTHER" id="PTHR47570">
    <property type="entry name" value="ZINC ION BINDING PROTEIN"/>
    <property type="match status" value="1"/>
</dbReference>
<organism evidence="2 3">
    <name type="scientific">Saponaria officinalis</name>
    <name type="common">Common soapwort</name>
    <name type="synonym">Lychnis saponaria</name>
    <dbReference type="NCBI Taxonomy" id="3572"/>
    <lineage>
        <taxon>Eukaryota</taxon>
        <taxon>Viridiplantae</taxon>
        <taxon>Streptophyta</taxon>
        <taxon>Embryophyta</taxon>
        <taxon>Tracheophyta</taxon>
        <taxon>Spermatophyta</taxon>
        <taxon>Magnoliopsida</taxon>
        <taxon>eudicotyledons</taxon>
        <taxon>Gunneridae</taxon>
        <taxon>Pentapetalae</taxon>
        <taxon>Caryophyllales</taxon>
        <taxon>Caryophyllaceae</taxon>
        <taxon>Caryophylleae</taxon>
        <taxon>Saponaria</taxon>
    </lineage>
</organism>
<evidence type="ECO:0000313" key="3">
    <source>
        <dbReference type="Proteomes" id="UP001443914"/>
    </source>
</evidence>
<dbReference type="EMBL" id="JBDFQZ010000011">
    <property type="protein sequence ID" value="KAK9675737.1"/>
    <property type="molecule type" value="Genomic_DNA"/>
</dbReference>
<sequence>MECAAKGRSSRCIGPSVRKCDVCQAVAYCSLSHQILHSRDHRKECRRLKEQMENAHIVNEFPFPFSEEATTQICEKKGSRCSFLARRKLHEIGMWSHECPCRLSDVRDTLPVLVKCWNLSSMFAPCTDPVSPLTKQLSSWKEYYKWRSIPLDSPAALLLQWPLTIYRAVQLNVHRMPNSEASKEILNIHYLGPDTELSQLAVFGELLALLPQFHVHIELVGPAVPQHRDGERVNLDTFAYCDDKDCKCKMPNEGTSSAVTLRLLKGFYHDRFRDTVKDCFPHLIVAPNAGIAAYPSWKETIELIHLLNVPAVFTDFCEEAAQMAAACLSSITGCEPTLPIELNPFRQPLAVEDSVLNLPCYSNCLTFGI</sequence>
<dbReference type="PANTHER" id="PTHR47570:SF1">
    <property type="entry name" value="ZINC ION BINDING PROTEIN"/>
    <property type="match status" value="1"/>
</dbReference>
<dbReference type="Gene3D" id="6.10.140.2220">
    <property type="match status" value="1"/>
</dbReference>
<evidence type="ECO:0000313" key="2">
    <source>
        <dbReference type="EMBL" id="KAK9675737.1"/>
    </source>
</evidence>